<feature type="domain" description="Integrase catalytic" evidence="1">
    <location>
        <begin position="48"/>
        <end position="202"/>
    </location>
</feature>
<reference evidence="2 3" key="1">
    <citation type="submission" date="2019-02" db="EMBL/GenBank/DDBJ databases">
        <authorList>
            <person name="Lehtovirta-Morley E L."/>
        </authorList>
    </citation>
    <scope>NUCLEOTIDE SEQUENCE [LARGE SCALE GENOMIC DNA]</scope>
    <source>
        <strain evidence="2">NFRAN1</strain>
    </source>
</reference>
<dbReference type="RefSeq" id="WP_134484661.1">
    <property type="nucleotide sequence ID" value="NZ_LR216287.1"/>
</dbReference>
<dbReference type="Pfam" id="PF13610">
    <property type="entry name" value="DDE_Tnp_IS240"/>
    <property type="match status" value="1"/>
</dbReference>
<dbReference type="Proteomes" id="UP000294299">
    <property type="component" value="Chromosome NFRAN"/>
</dbReference>
<dbReference type="GO" id="GO:0015074">
    <property type="term" value="P:DNA integration"/>
    <property type="evidence" value="ECO:0007669"/>
    <property type="project" value="InterPro"/>
</dbReference>
<gene>
    <name evidence="2" type="ORF">NFRAN_2144</name>
</gene>
<dbReference type="PANTHER" id="PTHR39967">
    <property type="match status" value="1"/>
</dbReference>
<dbReference type="InterPro" id="IPR001584">
    <property type="entry name" value="Integrase_cat-core"/>
</dbReference>
<organism evidence="2 3">
    <name type="scientific">Candidatus Nitrosocosmicus franklandianus</name>
    <dbReference type="NCBI Taxonomy" id="1798806"/>
    <lineage>
        <taxon>Archaea</taxon>
        <taxon>Nitrososphaerota</taxon>
        <taxon>Nitrososphaeria</taxon>
        <taxon>Nitrososphaerales</taxon>
        <taxon>Nitrososphaeraceae</taxon>
        <taxon>Candidatus Nitrosocosmicus</taxon>
    </lineage>
</organism>
<protein>
    <submittedName>
        <fullName evidence="2">Transposase</fullName>
    </submittedName>
</protein>
<sequence>MLTRNRTPSKYVYYALHLYFSGLSLRRASERLSQLFKRNHVSIWNWIQKYKPQKMQSRRRKVLEYIVDETMLKVRSEYIWLWVAIEPKNRQILALSISKERNMFVAERYLSNLIKVHGKHPVSTDDGGTWYPMACQFLKLDHHIHSSYEKSVIERTMQYIKDRTESFDDYFPCRVKNCKLKHVHNWLRLFIDYHNREIKHVN</sequence>
<dbReference type="PANTHER" id="PTHR39967:SF1">
    <property type="entry name" value="ISH14-TYPE TRANSPOSASE HSIRS44"/>
    <property type="match status" value="1"/>
</dbReference>
<dbReference type="EMBL" id="LR216287">
    <property type="protein sequence ID" value="VFJ14466.1"/>
    <property type="molecule type" value="Genomic_DNA"/>
</dbReference>
<accession>A0A484IHT4</accession>
<dbReference type="OrthoDB" id="359563at2157"/>
<proteinExistence type="predicted"/>
<evidence type="ECO:0000313" key="2">
    <source>
        <dbReference type="EMBL" id="VFJ14466.1"/>
    </source>
</evidence>
<dbReference type="SUPFAM" id="SSF53098">
    <property type="entry name" value="Ribonuclease H-like"/>
    <property type="match status" value="1"/>
</dbReference>
<keyword evidence="3" id="KW-1185">Reference proteome</keyword>
<name>A0A484IHT4_9ARCH</name>
<dbReference type="GeneID" id="39421396"/>
<dbReference type="KEGG" id="nfn:NFRAN_2144"/>
<evidence type="ECO:0000313" key="3">
    <source>
        <dbReference type="Proteomes" id="UP000294299"/>
    </source>
</evidence>
<dbReference type="InterPro" id="IPR032874">
    <property type="entry name" value="DDE_dom"/>
</dbReference>
<dbReference type="PROSITE" id="PS50994">
    <property type="entry name" value="INTEGRASE"/>
    <property type="match status" value="1"/>
</dbReference>
<dbReference type="AlphaFoldDB" id="A0A484IHT4"/>
<evidence type="ECO:0000259" key="1">
    <source>
        <dbReference type="PROSITE" id="PS50994"/>
    </source>
</evidence>
<dbReference type="InterPro" id="IPR012337">
    <property type="entry name" value="RNaseH-like_sf"/>
</dbReference>